<dbReference type="SMART" id="SM00331">
    <property type="entry name" value="PP2C_SIG"/>
    <property type="match status" value="1"/>
</dbReference>
<reference evidence="2 3" key="1">
    <citation type="submission" date="2019-08" db="EMBL/GenBank/DDBJ databases">
        <title>In-depth cultivation of the pig gut microbiome towards novel bacterial diversity and tailored functional studies.</title>
        <authorList>
            <person name="Wylensek D."/>
            <person name="Hitch T.C.A."/>
            <person name="Clavel T."/>
        </authorList>
    </citation>
    <scope>NUCLEOTIDE SEQUENCE [LARGE SCALE GENOMIC DNA]</scope>
    <source>
        <strain evidence="2 3">Bifido-178-WT-2B</strain>
    </source>
</reference>
<dbReference type="InterPro" id="IPR015655">
    <property type="entry name" value="PP2C"/>
</dbReference>
<sequence>MFFPTIFLSKTKEERRMNEQGRGFFSAIKEALIGSSSCNAAALSDVGCVRDNNEDNFLLHGSINDSSSSHAHANADLSPDEWHCLGLFDGMGGIAGGEIASKETAQVFRASADQFPGKSPSEIQELTRQAFSKANEQINAARSANKVGGTTATIALLRDKTLKLFHVGDSRAYLITRHSIQQLSEDQTLAQMEAQMNVKNIPEEDKHKLTCFVGMDSRYKMTIFETDLLQVKSGNYLLLCSDGLSDLCTNKEIFKIVHAAATPAAGAQALVKQAKQNGGYDNVTVVLHQFH</sequence>
<dbReference type="PROSITE" id="PS51746">
    <property type="entry name" value="PPM_2"/>
    <property type="match status" value="1"/>
</dbReference>
<protein>
    <submittedName>
        <fullName evidence="2">Serine/threonine-protein phosphatase</fullName>
    </submittedName>
</protein>
<dbReference type="Proteomes" id="UP000438120">
    <property type="component" value="Unassembled WGS sequence"/>
</dbReference>
<dbReference type="EMBL" id="VUMX01000015">
    <property type="protein sequence ID" value="MST87267.1"/>
    <property type="molecule type" value="Genomic_DNA"/>
</dbReference>
<name>A0A6A8MEP6_9LACO</name>
<dbReference type="OrthoDB" id="9801841at2"/>
<dbReference type="Pfam" id="PF00481">
    <property type="entry name" value="PP2C"/>
    <property type="match status" value="1"/>
</dbReference>
<accession>A0A6A8MEP6</accession>
<dbReference type="SUPFAM" id="SSF81606">
    <property type="entry name" value="PP2C-like"/>
    <property type="match status" value="1"/>
</dbReference>
<organism evidence="2 3">
    <name type="scientific">Lactobacillus porci</name>
    <dbReference type="NCBI Taxonomy" id="2012477"/>
    <lineage>
        <taxon>Bacteria</taxon>
        <taxon>Bacillati</taxon>
        <taxon>Bacillota</taxon>
        <taxon>Bacilli</taxon>
        <taxon>Lactobacillales</taxon>
        <taxon>Lactobacillaceae</taxon>
        <taxon>Lactobacillus</taxon>
    </lineage>
</organism>
<dbReference type="Gene3D" id="3.60.40.10">
    <property type="entry name" value="PPM-type phosphatase domain"/>
    <property type="match status" value="1"/>
</dbReference>
<dbReference type="GO" id="GO:0004722">
    <property type="term" value="F:protein serine/threonine phosphatase activity"/>
    <property type="evidence" value="ECO:0007669"/>
    <property type="project" value="InterPro"/>
</dbReference>
<evidence type="ECO:0000259" key="1">
    <source>
        <dbReference type="PROSITE" id="PS51746"/>
    </source>
</evidence>
<dbReference type="CDD" id="cd00143">
    <property type="entry name" value="PP2Cc"/>
    <property type="match status" value="1"/>
</dbReference>
<dbReference type="SMART" id="SM00332">
    <property type="entry name" value="PP2Cc"/>
    <property type="match status" value="1"/>
</dbReference>
<comment type="caution">
    <text evidence="2">The sequence shown here is derived from an EMBL/GenBank/DDBJ whole genome shotgun (WGS) entry which is preliminary data.</text>
</comment>
<keyword evidence="3" id="KW-1185">Reference proteome</keyword>
<dbReference type="PANTHER" id="PTHR13832">
    <property type="entry name" value="PROTEIN PHOSPHATASE 2C"/>
    <property type="match status" value="1"/>
</dbReference>
<feature type="domain" description="PPM-type phosphatase" evidence="1">
    <location>
        <begin position="67"/>
        <end position="290"/>
    </location>
</feature>
<evidence type="ECO:0000313" key="3">
    <source>
        <dbReference type="Proteomes" id="UP000438120"/>
    </source>
</evidence>
<gene>
    <name evidence="2" type="ORF">FYJ62_06370</name>
</gene>
<dbReference type="InterPro" id="IPR036457">
    <property type="entry name" value="PPM-type-like_dom_sf"/>
</dbReference>
<dbReference type="AlphaFoldDB" id="A0A6A8MEP6"/>
<dbReference type="PANTHER" id="PTHR13832:SF827">
    <property type="entry name" value="PROTEIN PHOSPHATASE 1L"/>
    <property type="match status" value="1"/>
</dbReference>
<proteinExistence type="predicted"/>
<evidence type="ECO:0000313" key="2">
    <source>
        <dbReference type="EMBL" id="MST87267.1"/>
    </source>
</evidence>
<dbReference type="InterPro" id="IPR001932">
    <property type="entry name" value="PPM-type_phosphatase-like_dom"/>
</dbReference>